<sequence length="343" mass="37580">MNEMPATPKEMKQVIRSGIRSALLAMGSATKAELSGKLDVSFPTISKFLAEMKEAGEIATIGIDDSSGGRRAERYAYNPEYMLGLAVFLEREETNYTVFNCHGEVKEEGRRPSLLADPGDSLAELIGELIDRFPKIQSLAIGVPGAVNQGRIIHIPAYEAFQNFDLKSTLEARFGLPVVVENDMNAAVWGYYHSIDPRDNPSLVYLYFGQNGPGAGILINGDVVRGHSFFSGEVYYVPQYEERNFGQALQAGRNLGPGRAGAGPEGVDAVSRLVAACTALINPHTVVFCHDEVSVSLLNEIKVQSAQYVPAEHLPRLMMSDWRRDYLTGLQQLGLHLMISTRG</sequence>
<dbReference type="InterPro" id="IPR036388">
    <property type="entry name" value="WH-like_DNA-bd_sf"/>
</dbReference>
<evidence type="ECO:0000256" key="3">
    <source>
        <dbReference type="ARBA" id="ARBA00022629"/>
    </source>
</evidence>
<dbReference type="PANTHER" id="PTHR18964:SF149">
    <property type="entry name" value="BIFUNCTIONAL UDP-N-ACETYLGLUCOSAMINE 2-EPIMERASE_N-ACETYLMANNOSAMINE KINASE"/>
    <property type="match status" value="1"/>
</dbReference>
<organism evidence="4 5">
    <name type="scientific">Paenibacillus barengoltzii J12</name>
    <dbReference type="NCBI Taxonomy" id="935846"/>
    <lineage>
        <taxon>Bacteria</taxon>
        <taxon>Bacillati</taxon>
        <taxon>Bacillota</taxon>
        <taxon>Bacilli</taxon>
        <taxon>Bacillales</taxon>
        <taxon>Paenibacillaceae</taxon>
        <taxon>Paenibacillus</taxon>
    </lineage>
</organism>
<evidence type="ECO:0000256" key="2">
    <source>
        <dbReference type="ARBA" id="ARBA00006479"/>
    </source>
</evidence>
<dbReference type="SUPFAM" id="SSF53067">
    <property type="entry name" value="Actin-like ATPase domain"/>
    <property type="match status" value="1"/>
</dbReference>
<dbReference type="EMBL" id="FXAE01000011">
    <property type="protein sequence ID" value="SMF15329.1"/>
    <property type="molecule type" value="Genomic_DNA"/>
</dbReference>
<dbReference type="RefSeq" id="WP_085169977.1">
    <property type="nucleotide sequence ID" value="NZ_FXAE01000011.1"/>
</dbReference>
<dbReference type="InterPro" id="IPR043129">
    <property type="entry name" value="ATPase_NBD"/>
</dbReference>
<keyword evidence="4" id="KW-0808">Transferase</keyword>
<dbReference type="Pfam" id="PF00480">
    <property type="entry name" value="ROK"/>
    <property type="match status" value="1"/>
</dbReference>
<keyword evidence="4" id="KW-0418">Kinase</keyword>
<dbReference type="InterPro" id="IPR036390">
    <property type="entry name" value="WH_DNA-bd_sf"/>
</dbReference>
<dbReference type="Gene3D" id="3.30.420.40">
    <property type="match status" value="2"/>
</dbReference>
<dbReference type="Gene3D" id="1.10.10.10">
    <property type="entry name" value="Winged helix-like DNA-binding domain superfamily/Winged helix DNA-binding domain"/>
    <property type="match status" value="1"/>
</dbReference>
<name>A0ABY1LVV1_9BACL</name>
<keyword evidence="3" id="KW-0859">Xylose metabolism</keyword>
<evidence type="ECO:0000313" key="5">
    <source>
        <dbReference type="Proteomes" id="UP000192939"/>
    </source>
</evidence>
<dbReference type="PANTHER" id="PTHR18964">
    <property type="entry name" value="ROK (REPRESSOR, ORF, KINASE) FAMILY"/>
    <property type="match status" value="1"/>
</dbReference>
<proteinExistence type="inferred from homology"/>
<dbReference type="Proteomes" id="UP000192939">
    <property type="component" value="Unassembled WGS sequence"/>
</dbReference>
<dbReference type="SUPFAM" id="SSF46785">
    <property type="entry name" value="Winged helix' DNA-binding domain"/>
    <property type="match status" value="1"/>
</dbReference>
<comment type="function">
    <text evidence="1">Transcriptional repressor of xylose-utilizing enzymes.</text>
</comment>
<keyword evidence="5" id="KW-1185">Reference proteome</keyword>
<evidence type="ECO:0000313" key="4">
    <source>
        <dbReference type="EMBL" id="SMF15329.1"/>
    </source>
</evidence>
<comment type="caution">
    <text evidence="4">The sequence shown here is derived from an EMBL/GenBank/DDBJ whole genome shotgun (WGS) entry which is preliminary data.</text>
</comment>
<dbReference type="InterPro" id="IPR000600">
    <property type="entry name" value="ROK"/>
</dbReference>
<keyword evidence="3" id="KW-0119">Carbohydrate metabolism</keyword>
<evidence type="ECO:0000256" key="1">
    <source>
        <dbReference type="ARBA" id="ARBA00002486"/>
    </source>
</evidence>
<gene>
    <name evidence="4" type="ORF">SAMN02744124_01577</name>
</gene>
<dbReference type="GO" id="GO:0016301">
    <property type="term" value="F:kinase activity"/>
    <property type="evidence" value="ECO:0007669"/>
    <property type="project" value="UniProtKB-KW"/>
</dbReference>
<accession>A0ABY1LVV1</accession>
<protein>
    <submittedName>
        <fullName evidence="4">Transcriptional regulator/sugar kinase</fullName>
    </submittedName>
</protein>
<comment type="similarity">
    <text evidence="2">Belongs to the ROK (NagC/XylR) family.</text>
</comment>
<reference evidence="4 5" key="1">
    <citation type="submission" date="2017-04" db="EMBL/GenBank/DDBJ databases">
        <authorList>
            <person name="Varghese N."/>
            <person name="Submissions S."/>
        </authorList>
    </citation>
    <scope>NUCLEOTIDE SEQUENCE [LARGE SCALE GENOMIC DNA]</scope>
    <source>
        <strain evidence="4 5">J12</strain>
    </source>
</reference>
<dbReference type="CDD" id="cd23763">
    <property type="entry name" value="ASKHA_ATPase_ROK"/>
    <property type="match status" value="1"/>
</dbReference>